<dbReference type="Proteomes" id="UP000037251">
    <property type="component" value="Unassembled WGS sequence"/>
</dbReference>
<dbReference type="STRING" id="67356.AQJ84_36955"/>
<dbReference type="EMBL" id="LGUS01000233">
    <property type="protein sequence ID" value="KOG28531.1"/>
    <property type="molecule type" value="Genomic_DNA"/>
</dbReference>
<dbReference type="EC" id="2.6.1.-" evidence="6"/>
<comment type="similarity">
    <text evidence="2 6">Belongs to the class-I pyridoxal-phosphate-dependent aminotransferase family.</text>
</comment>
<evidence type="ECO:0000256" key="1">
    <source>
        <dbReference type="ARBA" id="ARBA00001933"/>
    </source>
</evidence>
<dbReference type="eggNOG" id="COG0436">
    <property type="taxonomic scope" value="Bacteria"/>
</dbReference>
<evidence type="ECO:0000256" key="5">
    <source>
        <dbReference type="ARBA" id="ARBA00022898"/>
    </source>
</evidence>
<dbReference type="AlphaFoldDB" id="A0A0L8KRE1"/>
<dbReference type="InterPro" id="IPR050596">
    <property type="entry name" value="AspAT/PAT-like"/>
</dbReference>
<accession>A0A0L8KRE1</accession>
<organism evidence="9 10">
    <name type="scientific">Streptomyces resistomycificus</name>
    <dbReference type="NCBI Taxonomy" id="67356"/>
    <lineage>
        <taxon>Bacteria</taxon>
        <taxon>Bacillati</taxon>
        <taxon>Actinomycetota</taxon>
        <taxon>Actinomycetes</taxon>
        <taxon>Kitasatosporales</taxon>
        <taxon>Streptomycetaceae</taxon>
        <taxon>Streptomyces</taxon>
        <taxon>Streptomyces aurantiacus group</taxon>
    </lineage>
</organism>
<dbReference type="Pfam" id="PF00155">
    <property type="entry name" value="Aminotran_1_2"/>
    <property type="match status" value="1"/>
</dbReference>
<dbReference type="Gene3D" id="3.90.1150.10">
    <property type="entry name" value="Aspartate Aminotransferase, domain 1"/>
    <property type="match status" value="1"/>
</dbReference>
<comment type="caution">
    <text evidence="9">The sequence shown here is derived from an EMBL/GenBank/DDBJ whole genome shotgun (WGS) entry which is preliminary data.</text>
</comment>
<evidence type="ECO:0000256" key="6">
    <source>
        <dbReference type="RuleBase" id="RU000481"/>
    </source>
</evidence>
<keyword evidence="3 6" id="KW-0032">Aminotransferase</keyword>
<dbReference type="InterPro" id="IPR015422">
    <property type="entry name" value="PyrdxlP-dep_Trfase_small"/>
</dbReference>
<dbReference type="RefSeq" id="WP_037802378.1">
    <property type="nucleotide sequence ID" value="NZ_KL575589.1"/>
</dbReference>
<keyword evidence="4 6" id="KW-0808">Transferase</keyword>
<evidence type="ECO:0000256" key="7">
    <source>
        <dbReference type="SAM" id="MobiDB-lite"/>
    </source>
</evidence>
<protein>
    <recommendedName>
        <fullName evidence="6">Aminotransferase</fullName>
        <ecNumber evidence="6">2.6.1.-</ecNumber>
    </recommendedName>
</protein>
<dbReference type="CDD" id="cd00609">
    <property type="entry name" value="AAT_like"/>
    <property type="match status" value="1"/>
</dbReference>
<keyword evidence="10" id="KW-1185">Reference proteome</keyword>
<dbReference type="Gene3D" id="3.40.640.10">
    <property type="entry name" value="Type I PLP-dependent aspartate aminotransferase-like (Major domain)"/>
    <property type="match status" value="1"/>
</dbReference>
<evidence type="ECO:0000259" key="8">
    <source>
        <dbReference type="Pfam" id="PF00155"/>
    </source>
</evidence>
<dbReference type="InterPro" id="IPR015421">
    <property type="entry name" value="PyrdxlP-dep_Trfase_major"/>
</dbReference>
<dbReference type="SUPFAM" id="SSF53383">
    <property type="entry name" value="PLP-dependent transferases"/>
    <property type="match status" value="1"/>
</dbReference>
<sequence>MRLAARANSVTGSKTSGTRNKAEALRAQGVEIVNFAAGELDLAPPAEVLRALHAAADSDTHRYTDTAGLPALREALAERISRLSGVSYGPAEVIVTTGAKHGLHLAALALLDPGDEALVPNPGWGTFAAQIRIAGGEPVAVETSDTGFVPDVDRLEALRTDRTRMLVLNTPNNPTGTVCPPEQLARIAAWAVAHRVWIVFDECYGELVLPGVTHAHPAALVPEARQLTVGIGSFSKSFAVTGWRAGHVHGPRALIDVLKNLQSHTASHATSVVQHALLPAARGELDGFTAQARDILAHRHARVAEALATVDHIRPAATPEGAFYYFLDVREVLGRKVGGVPVPDTDTLTGVLMEQAHIAVTPGTAFGAEGFVRLSYAIAEDRIAAGLRSLREVMSGVE</sequence>
<feature type="compositionally biased region" description="Polar residues" evidence="7">
    <location>
        <begin position="8"/>
        <end position="19"/>
    </location>
</feature>
<dbReference type="GO" id="GO:0006520">
    <property type="term" value="P:amino acid metabolic process"/>
    <property type="evidence" value="ECO:0007669"/>
    <property type="project" value="InterPro"/>
</dbReference>
<evidence type="ECO:0000256" key="4">
    <source>
        <dbReference type="ARBA" id="ARBA00022679"/>
    </source>
</evidence>
<dbReference type="GO" id="GO:0008483">
    <property type="term" value="F:transaminase activity"/>
    <property type="evidence" value="ECO:0007669"/>
    <property type="project" value="UniProtKB-KW"/>
</dbReference>
<comment type="cofactor">
    <cofactor evidence="1 6">
        <name>pyridoxal 5'-phosphate</name>
        <dbReference type="ChEBI" id="CHEBI:597326"/>
    </cofactor>
</comment>
<dbReference type="InterPro" id="IPR004838">
    <property type="entry name" value="NHTrfase_class1_PyrdxlP-BS"/>
</dbReference>
<evidence type="ECO:0000256" key="3">
    <source>
        <dbReference type="ARBA" id="ARBA00022576"/>
    </source>
</evidence>
<feature type="region of interest" description="Disordered" evidence="7">
    <location>
        <begin position="1"/>
        <end position="21"/>
    </location>
</feature>
<dbReference type="PANTHER" id="PTHR46383:SF1">
    <property type="entry name" value="ASPARTATE AMINOTRANSFERASE"/>
    <property type="match status" value="1"/>
</dbReference>
<evidence type="ECO:0000313" key="10">
    <source>
        <dbReference type="Proteomes" id="UP000037251"/>
    </source>
</evidence>
<dbReference type="PATRIC" id="fig|67356.5.peg.8473"/>
<evidence type="ECO:0000313" key="9">
    <source>
        <dbReference type="EMBL" id="KOG28531.1"/>
    </source>
</evidence>
<evidence type="ECO:0000256" key="2">
    <source>
        <dbReference type="ARBA" id="ARBA00007441"/>
    </source>
</evidence>
<proteinExistence type="inferred from homology"/>
<dbReference type="InterPro" id="IPR015424">
    <property type="entry name" value="PyrdxlP-dep_Trfase"/>
</dbReference>
<feature type="domain" description="Aminotransferase class I/classII large" evidence="8">
    <location>
        <begin position="31"/>
        <end position="382"/>
    </location>
</feature>
<dbReference type="InterPro" id="IPR004839">
    <property type="entry name" value="Aminotransferase_I/II_large"/>
</dbReference>
<dbReference type="PANTHER" id="PTHR46383">
    <property type="entry name" value="ASPARTATE AMINOTRANSFERASE"/>
    <property type="match status" value="1"/>
</dbReference>
<reference evidence="10" key="1">
    <citation type="submission" date="2015-07" db="EMBL/GenBank/DDBJ databases">
        <authorList>
            <person name="Ju K.-S."/>
            <person name="Doroghazi J.R."/>
            <person name="Metcalf W.W."/>
        </authorList>
    </citation>
    <scope>NUCLEOTIDE SEQUENCE [LARGE SCALE GENOMIC DNA]</scope>
    <source>
        <strain evidence="10">NRRL 2290</strain>
    </source>
</reference>
<dbReference type="GO" id="GO:0030170">
    <property type="term" value="F:pyridoxal phosphate binding"/>
    <property type="evidence" value="ECO:0007669"/>
    <property type="project" value="InterPro"/>
</dbReference>
<dbReference type="OrthoDB" id="9763453at2"/>
<gene>
    <name evidence="9" type="ORF">ADK37_39615</name>
</gene>
<name>A0A0L8KRE1_9ACTN</name>
<dbReference type="PROSITE" id="PS00105">
    <property type="entry name" value="AA_TRANSFER_CLASS_1"/>
    <property type="match status" value="1"/>
</dbReference>
<keyword evidence="5" id="KW-0663">Pyridoxal phosphate</keyword>